<reference evidence="1" key="2">
    <citation type="submission" date="2017-06" db="EMBL/GenBank/DDBJ databases">
        <title>WGS assembly of Brachypodium distachyon.</title>
        <authorList>
            <consortium name="The International Brachypodium Initiative"/>
            <person name="Lucas S."/>
            <person name="Harmon-Smith M."/>
            <person name="Lail K."/>
            <person name="Tice H."/>
            <person name="Grimwood J."/>
            <person name="Bruce D."/>
            <person name="Barry K."/>
            <person name="Shu S."/>
            <person name="Lindquist E."/>
            <person name="Wang M."/>
            <person name="Pitluck S."/>
            <person name="Vogel J.P."/>
            <person name="Garvin D.F."/>
            <person name="Mockler T.C."/>
            <person name="Schmutz J."/>
            <person name="Rokhsar D."/>
            <person name="Bevan M.W."/>
        </authorList>
    </citation>
    <scope>NUCLEOTIDE SEQUENCE</scope>
    <source>
        <strain evidence="1">Bd21</strain>
    </source>
</reference>
<dbReference type="EMBL" id="CM000882">
    <property type="protein sequence ID" value="PNT68504.1"/>
    <property type="molecule type" value="Genomic_DNA"/>
</dbReference>
<sequence>MHACNTDRRDRASHVGRIDPVNAVLPRRTLALIRSNDWICVDGVDVGCHESFFFDRVMSRKFMSRKARRIFKQMATDRWSSPRSRLSRVIVQLRSGVKHVD</sequence>
<evidence type="ECO:0000313" key="1">
    <source>
        <dbReference type="EMBL" id="PNT68504.1"/>
    </source>
</evidence>
<proteinExistence type="predicted"/>
<organism evidence="1">
    <name type="scientific">Brachypodium distachyon</name>
    <name type="common">Purple false brome</name>
    <name type="synonym">Trachynia distachya</name>
    <dbReference type="NCBI Taxonomy" id="15368"/>
    <lineage>
        <taxon>Eukaryota</taxon>
        <taxon>Viridiplantae</taxon>
        <taxon>Streptophyta</taxon>
        <taxon>Embryophyta</taxon>
        <taxon>Tracheophyta</taxon>
        <taxon>Spermatophyta</taxon>
        <taxon>Magnoliopsida</taxon>
        <taxon>Liliopsida</taxon>
        <taxon>Poales</taxon>
        <taxon>Poaceae</taxon>
        <taxon>BOP clade</taxon>
        <taxon>Pooideae</taxon>
        <taxon>Stipodae</taxon>
        <taxon>Brachypodieae</taxon>
        <taxon>Brachypodium</taxon>
    </lineage>
</organism>
<keyword evidence="3" id="KW-1185">Reference proteome</keyword>
<dbReference type="InParanoid" id="A0A2K2D2J0"/>
<name>A0A2K2D2J0_BRADI</name>
<gene>
    <name evidence="1" type="ORF">BRADI_3g41507v3</name>
</gene>
<evidence type="ECO:0000313" key="3">
    <source>
        <dbReference type="Proteomes" id="UP000008810"/>
    </source>
</evidence>
<dbReference type="EnsemblPlants" id="PNT68504">
    <property type="protein sequence ID" value="PNT68504"/>
    <property type="gene ID" value="BRADI_3g41507v3"/>
</dbReference>
<evidence type="ECO:0000313" key="2">
    <source>
        <dbReference type="EnsemblPlants" id="PNT68504"/>
    </source>
</evidence>
<reference evidence="1 2" key="1">
    <citation type="journal article" date="2010" name="Nature">
        <title>Genome sequencing and analysis of the model grass Brachypodium distachyon.</title>
        <authorList>
            <consortium name="International Brachypodium Initiative"/>
        </authorList>
    </citation>
    <scope>NUCLEOTIDE SEQUENCE [LARGE SCALE GENOMIC DNA]</scope>
    <source>
        <strain evidence="1 2">Bd21</strain>
    </source>
</reference>
<dbReference type="Gramene" id="PNT68504">
    <property type="protein sequence ID" value="PNT68504"/>
    <property type="gene ID" value="BRADI_3g41507v3"/>
</dbReference>
<protein>
    <submittedName>
        <fullName evidence="1 2">Uncharacterized protein</fullName>
    </submittedName>
</protein>
<dbReference type="Proteomes" id="UP000008810">
    <property type="component" value="Chromosome 3"/>
</dbReference>
<dbReference type="AlphaFoldDB" id="A0A2K2D2J0"/>
<reference evidence="2" key="3">
    <citation type="submission" date="2018-08" db="UniProtKB">
        <authorList>
            <consortium name="EnsemblPlants"/>
        </authorList>
    </citation>
    <scope>IDENTIFICATION</scope>
    <source>
        <strain evidence="2">cv. Bd21</strain>
    </source>
</reference>
<accession>A0A2K2D2J0</accession>